<feature type="region of interest" description="Disordered" evidence="1">
    <location>
        <begin position="57"/>
        <end position="80"/>
    </location>
</feature>
<evidence type="ECO:0000256" key="1">
    <source>
        <dbReference type="SAM" id="MobiDB-lite"/>
    </source>
</evidence>
<keyword evidence="3" id="KW-1185">Reference proteome</keyword>
<evidence type="ECO:0000313" key="3">
    <source>
        <dbReference type="Proteomes" id="UP000054107"/>
    </source>
</evidence>
<protein>
    <submittedName>
        <fullName evidence="2">Uncharacterized protein</fullName>
    </submittedName>
</protein>
<name>A0A0B7MWQ4_9FUNG</name>
<dbReference type="EMBL" id="LN724120">
    <property type="protein sequence ID" value="CEP10471.1"/>
    <property type="molecule type" value="Genomic_DNA"/>
</dbReference>
<gene>
    <name evidence="2" type="primary">PARPA_04153.1 scaffold 11792</name>
</gene>
<evidence type="ECO:0000313" key="2">
    <source>
        <dbReference type="EMBL" id="CEP10471.1"/>
    </source>
</evidence>
<proteinExistence type="predicted"/>
<feature type="region of interest" description="Disordered" evidence="1">
    <location>
        <begin position="1"/>
        <end position="26"/>
    </location>
</feature>
<reference evidence="2 3" key="1">
    <citation type="submission" date="2014-09" db="EMBL/GenBank/DDBJ databases">
        <authorList>
            <person name="Ellenberger Sabrina"/>
        </authorList>
    </citation>
    <scope>NUCLEOTIDE SEQUENCE [LARGE SCALE GENOMIC DNA]</scope>
    <source>
        <strain evidence="2 3">CBS 412.66</strain>
    </source>
</reference>
<organism evidence="2 3">
    <name type="scientific">Parasitella parasitica</name>
    <dbReference type="NCBI Taxonomy" id="35722"/>
    <lineage>
        <taxon>Eukaryota</taxon>
        <taxon>Fungi</taxon>
        <taxon>Fungi incertae sedis</taxon>
        <taxon>Mucoromycota</taxon>
        <taxon>Mucoromycotina</taxon>
        <taxon>Mucoromycetes</taxon>
        <taxon>Mucorales</taxon>
        <taxon>Mucorineae</taxon>
        <taxon>Mucoraceae</taxon>
        <taxon>Parasitella</taxon>
    </lineage>
</organism>
<dbReference type="AlphaFoldDB" id="A0A0B7MWQ4"/>
<sequence>MDGDDNQVNEDLNYLTPDKDGEGSYFHQKPNRILFGLRPWDPYTDVYGTGYVKIEKSNIDDMVPTPETSSEKSPEPSDQSGSIVYVVSYAMEEEIDGEDDILPNEIKAFSTEEEGKIYMKDLAKRLFYGNLDIERQVDETGGYLTPDEEGDDWYFNQDDASVIKFGQTPYYGSRETYRTGYVSVDKLYVDGVEPTADSSGNKRRKLE</sequence>
<accession>A0A0B7MWQ4</accession>
<dbReference type="Proteomes" id="UP000054107">
    <property type="component" value="Unassembled WGS sequence"/>
</dbReference>
<dbReference type="OrthoDB" id="10576502at2759"/>